<reference evidence="1" key="1">
    <citation type="submission" date="2022-01" db="UniProtKB">
        <authorList>
            <consortium name="EnsemblMetazoa"/>
        </authorList>
    </citation>
    <scope>IDENTIFICATION</scope>
</reference>
<dbReference type="EnsemblMetazoa" id="XM_014383768.1">
    <property type="protein sequence ID" value="XP_014239254.1"/>
    <property type="gene ID" value="LOC106660817"/>
</dbReference>
<dbReference type="RefSeq" id="XP_014239255.1">
    <property type="nucleotide sequence ID" value="XM_014383769.1"/>
</dbReference>
<dbReference type="KEGG" id="clec:106660817"/>
<evidence type="ECO:0000313" key="2">
    <source>
        <dbReference type="Proteomes" id="UP000494040"/>
    </source>
</evidence>
<dbReference type="PANTHER" id="PTHR15208:SF2">
    <property type="entry name" value="RECEPTOR-BINDING CANCER ANTIGEN EXPRESSED ON SISO CELLS"/>
    <property type="match status" value="1"/>
</dbReference>
<organism evidence="1 2">
    <name type="scientific">Cimex lectularius</name>
    <name type="common">Bed bug</name>
    <name type="synonym">Acanthia lectularia</name>
    <dbReference type="NCBI Taxonomy" id="79782"/>
    <lineage>
        <taxon>Eukaryota</taxon>
        <taxon>Metazoa</taxon>
        <taxon>Ecdysozoa</taxon>
        <taxon>Arthropoda</taxon>
        <taxon>Hexapoda</taxon>
        <taxon>Insecta</taxon>
        <taxon>Pterygota</taxon>
        <taxon>Neoptera</taxon>
        <taxon>Paraneoptera</taxon>
        <taxon>Hemiptera</taxon>
        <taxon>Heteroptera</taxon>
        <taxon>Panheteroptera</taxon>
        <taxon>Cimicomorpha</taxon>
        <taxon>Cimicidae</taxon>
        <taxon>Cimex</taxon>
    </lineage>
</organism>
<sequence>MILNRLKGILGFIFAIIKRSLCCFRRRRKSSVDVVPLTDIGIVPNYQNQAGPELTSWNTWDEINQSPRQSKAIEEHYRRAALAKQEQEEPPPDYFQDMEPKIKRQMKVMVRRKDNNQMPSILSNAPDDVPMDSGELKSWEEMENREGDWAEGTEKWTMADALRQSRKEEKLKKNMEREMRRLVVS</sequence>
<dbReference type="AlphaFoldDB" id="A0A8I6R7V2"/>
<dbReference type="GO" id="GO:0030141">
    <property type="term" value="C:secretory granule"/>
    <property type="evidence" value="ECO:0007669"/>
    <property type="project" value="TreeGrafter"/>
</dbReference>
<dbReference type="PIRSF" id="PIRSF034247">
    <property type="entry name" value="RCAS1"/>
    <property type="match status" value="1"/>
</dbReference>
<dbReference type="InterPro" id="IPR017025">
    <property type="entry name" value="Cancer-assoc_antigen_RCAS1"/>
</dbReference>
<dbReference type="RefSeq" id="XP_014239254.1">
    <property type="nucleotide sequence ID" value="XM_014383768.1"/>
</dbReference>
<dbReference type="EnsemblMetazoa" id="XM_014383769.1">
    <property type="protein sequence ID" value="XP_014239255.1"/>
    <property type="gene ID" value="LOC106660817"/>
</dbReference>
<evidence type="ECO:0008006" key="3">
    <source>
        <dbReference type="Google" id="ProtNLM"/>
    </source>
</evidence>
<evidence type="ECO:0000313" key="1">
    <source>
        <dbReference type="EnsemblMetazoa" id="XP_014239254.1"/>
    </source>
</evidence>
<dbReference type="GeneID" id="106660817"/>
<dbReference type="PANTHER" id="PTHR15208">
    <property type="entry name" value="RECEPTOR-BINDING CANCER ANTIGEN EXPRESSED ON SISO CELLS CANCER ASSOCIATED SURFACE ANTIGEN RCAS1 ESTROGEN RECEPTOR-BINDING FRAGMENT- ASSOCIATED GENE 9 PROTEIN"/>
    <property type="match status" value="1"/>
</dbReference>
<keyword evidence="2" id="KW-1185">Reference proteome</keyword>
<protein>
    <recommendedName>
        <fullName evidence="3">Receptor-binding cancer antigen expressed on SiSo cells</fullName>
    </recommendedName>
</protein>
<proteinExistence type="predicted"/>
<dbReference type="OrthoDB" id="10017216at2759"/>
<accession>A0A8I6R7V2</accession>
<dbReference type="Proteomes" id="UP000494040">
    <property type="component" value="Unassembled WGS sequence"/>
</dbReference>
<name>A0A8I6R7V2_CIMLE</name>